<keyword evidence="1" id="KW-0732">Signal</keyword>
<feature type="chain" id="PRO_5035851329" evidence="1">
    <location>
        <begin position="24"/>
        <end position="169"/>
    </location>
</feature>
<name>A0A8S0RBS6_OLEEU</name>
<accession>A0A8S0RBS6</accession>
<reference evidence="2 3" key="1">
    <citation type="submission" date="2019-12" db="EMBL/GenBank/DDBJ databases">
        <authorList>
            <person name="Alioto T."/>
            <person name="Alioto T."/>
            <person name="Gomez Garrido J."/>
        </authorList>
    </citation>
    <scope>NUCLEOTIDE SEQUENCE [LARGE SCALE GENOMIC DNA]</scope>
</reference>
<feature type="signal peptide" evidence="1">
    <location>
        <begin position="1"/>
        <end position="23"/>
    </location>
</feature>
<sequence>MDRRHRLRAVFKAALAMMASASTQNYVEVQTWLLKVDLQALFLLDPDQRLYIIYLCSNDYRHIDTIRKAEIPARLAYIDLEALEQIVMNEASSPEVPSSSVKGTCLDDSTSYSTFPLDKAVACIQDAIMKRPNARILILSLPWIKLSKFIKEIEAKLKEASGTRHIENS</sequence>
<evidence type="ECO:0000256" key="1">
    <source>
        <dbReference type="SAM" id="SignalP"/>
    </source>
</evidence>
<evidence type="ECO:0000313" key="3">
    <source>
        <dbReference type="Proteomes" id="UP000594638"/>
    </source>
</evidence>
<evidence type="ECO:0000313" key="2">
    <source>
        <dbReference type="EMBL" id="CAA2976689.1"/>
    </source>
</evidence>
<protein>
    <submittedName>
        <fullName evidence="2">Uncharacterized protein</fullName>
    </submittedName>
</protein>
<dbReference type="EMBL" id="CACTIH010002513">
    <property type="protein sequence ID" value="CAA2976689.1"/>
    <property type="molecule type" value="Genomic_DNA"/>
</dbReference>
<proteinExistence type="predicted"/>
<dbReference type="Gramene" id="OE9A112520T1">
    <property type="protein sequence ID" value="OE9A112520C1"/>
    <property type="gene ID" value="OE9A112520"/>
</dbReference>
<organism evidence="2 3">
    <name type="scientific">Olea europaea subsp. europaea</name>
    <dbReference type="NCBI Taxonomy" id="158383"/>
    <lineage>
        <taxon>Eukaryota</taxon>
        <taxon>Viridiplantae</taxon>
        <taxon>Streptophyta</taxon>
        <taxon>Embryophyta</taxon>
        <taxon>Tracheophyta</taxon>
        <taxon>Spermatophyta</taxon>
        <taxon>Magnoliopsida</taxon>
        <taxon>eudicotyledons</taxon>
        <taxon>Gunneridae</taxon>
        <taxon>Pentapetalae</taxon>
        <taxon>asterids</taxon>
        <taxon>lamiids</taxon>
        <taxon>Lamiales</taxon>
        <taxon>Oleaceae</taxon>
        <taxon>Oleeae</taxon>
        <taxon>Olea</taxon>
    </lineage>
</organism>
<keyword evidence="3" id="KW-1185">Reference proteome</keyword>
<dbReference type="AlphaFoldDB" id="A0A8S0RBS6"/>
<comment type="caution">
    <text evidence="2">The sequence shown here is derived from an EMBL/GenBank/DDBJ whole genome shotgun (WGS) entry which is preliminary data.</text>
</comment>
<dbReference type="Proteomes" id="UP000594638">
    <property type="component" value="Unassembled WGS sequence"/>
</dbReference>
<gene>
    <name evidence="2" type="ORF">OLEA9_A112520</name>
</gene>